<organism evidence="1 2">
    <name type="scientific">Archangium gephyra</name>
    <dbReference type="NCBI Taxonomy" id="48"/>
    <lineage>
        <taxon>Bacteria</taxon>
        <taxon>Pseudomonadati</taxon>
        <taxon>Myxococcota</taxon>
        <taxon>Myxococcia</taxon>
        <taxon>Myxococcales</taxon>
        <taxon>Cystobacterineae</taxon>
        <taxon>Archangiaceae</taxon>
        <taxon>Archangium</taxon>
    </lineage>
</organism>
<dbReference type="EMBL" id="QFQP01000043">
    <property type="protein sequence ID" value="PZR05624.1"/>
    <property type="molecule type" value="Genomic_DNA"/>
</dbReference>
<reference evidence="1 2" key="1">
    <citation type="submission" date="2017-08" db="EMBL/GenBank/DDBJ databases">
        <title>Infants hospitalized years apart are colonized by the same room-sourced microbial strains.</title>
        <authorList>
            <person name="Brooks B."/>
            <person name="Olm M.R."/>
            <person name="Firek B.A."/>
            <person name="Baker R."/>
            <person name="Thomas B.C."/>
            <person name="Morowitz M.J."/>
            <person name="Banfield J.F."/>
        </authorList>
    </citation>
    <scope>NUCLEOTIDE SEQUENCE [LARGE SCALE GENOMIC DNA]</scope>
    <source>
        <strain evidence="1">S2_003_000_R2_14</strain>
    </source>
</reference>
<name>A0A2W5UQX9_9BACT</name>
<evidence type="ECO:0000313" key="1">
    <source>
        <dbReference type="EMBL" id="PZR05624.1"/>
    </source>
</evidence>
<gene>
    <name evidence="1" type="ORF">DI536_31735</name>
</gene>
<dbReference type="AlphaFoldDB" id="A0A2W5UQX9"/>
<evidence type="ECO:0000313" key="2">
    <source>
        <dbReference type="Proteomes" id="UP000249061"/>
    </source>
</evidence>
<accession>A0A2W5UQX9</accession>
<comment type="caution">
    <text evidence="1">The sequence shown here is derived from an EMBL/GenBank/DDBJ whole genome shotgun (WGS) entry which is preliminary data.</text>
</comment>
<sequence length="102" mass="11135">MQSYRDSANRMLVSMSGMCPGLDTCMSGMGHGDQADMAAGTRDMQVELDSHFANGCSAADPVAEMARHRQVMLTHTGHLLMRSQSMMGMMAGRGMMQWQGCR</sequence>
<proteinExistence type="predicted"/>
<protein>
    <submittedName>
        <fullName evidence="1">Uncharacterized protein</fullName>
    </submittedName>
</protein>
<dbReference type="Proteomes" id="UP000249061">
    <property type="component" value="Unassembled WGS sequence"/>
</dbReference>